<dbReference type="InterPro" id="IPR011330">
    <property type="entry name" value="Glyco_hydro/deAcase_b/a-brl"/>
</dbReference>
<name>A0A7X1B0L8_9BACT</name>
<organism evidence="3 4">
    <name type="scientific">Puniceicoccus vermicola</name>
    <dbReference type="NCBI Taxonomy" id="388746"/>
    <lineage>
        <taxon>Bacteria</taxon>
        <taxon>Pseudomonadati</taxon>
        <taxon>Verrucomicrobiota</taxon>
        <taxon>Opitutia</taxon>
        <taxon>Puniceicoccales</taxon>
        <taxon>Puniceicoccaceae</taxon>
        <taxon>Puniceicoccus</taxon>
    </lineage>
</organism>
<dbReference type="InterPro" id="IPR018763">
    <property type="entry name" value="DUF2334"/>
</dbReference>
<proteinExistence type="predicted"/>
<dbReference type="PROSITE" id="PS50020">
    <property type="entry name" value="WW_DOMAIN_2"/>
    <property type="match status" value="1"/>
</dbReference>
<evidence type="ECO:0000256" key="1">
    <source>
        <dbReference type="SAM" id="SignalP"/>
    </source>
</evidence>
<keyword evidence="1" id="KW-0732">Signal</keyword>
<dbReference type="InterPro" id="IPR001202">
    <property type="entry name" value="WW_dom"/>
</dbReference>
<gene>
    <name evidence="3" type="ORF">H5P30_16725</name>
</gene>
<sequence>MKYSCCLLSSMVGIWGSVASAETEAGSEPLGRIVVVKADDLREPNAKWKRFVQIAEEQDIKVSIGIIAYGFPLYDSTAVEWTRGLEESGRVEFWNHGWDHNHWKDPDGRRVSEFFRSGYEHQKENLEKSQKKLVSILGHPAEVFGSPFNAMDQDTLTVLEEMPEFRGVFYYHLKEPLKSSSLDKCMLYMYLPGENDGTGKPNFEKFKAKYASREKELTFTALQFHPPYFSEEGFAEFEKIVEFLKEEGWTFMLPREYIDWTESQATSNP</sequence>
<evidence type="ECO:0000259" key="2">
    <source>
        <dbReference type="PROSITE" id="PS50020"/>
    </source>
</evidence>
<dbReference type="Gene3D" id="3.20.20.370">
    <property type="entry name" value="Glycoside hydrolase/deacetylase"/>
    <property type="match status" value="1"/>
</dbReference>
<accession>A0A7X1B0L8</accession>
<dbReference type="SUPFAM" id="SSF88713">
    <property type="entry name" value="Glycoside hydrolase/deacetylase"/>
    <property type="match status" value="1"/>
</dbReference>
<protein>
    <submittedName>
        <fullName evidence="3">Polysaccharide deacetylase family protein</fullName>
    </submittedName>
</protein>
<dbReference type="Proteomes" id="UP000525652">
    <property type="component" value="Unassembled WGS sequence"/>
</dbReference>
<feature type="signal peptide" evidence="1">
    <location>
        <begin position="1"/>
        <end position="21"/>
    </location>
</feature>
<dbReference type="GO" id="GO:0005975">
    <property type="term" value="P:carbohydrate metabolic process"/>
    <property type="evidence" value="ECO:0007669"/>
    <property type="project" value="InterPro"/>
</dbReference>
<dbReference type="AlphaFoldDB" id="A0A7X1B0L8"/>
<evidence type="ECO:0000313" key="4">
    <source>
        <dbReference type="Proteomes" id="UP000525652"/>
    </source>
</evidence>
<feature type="chain" id="PRO_5030979904" evidence="1">
    <location>
        <begin position="22"/>
        <end position="269"/>
    </location>
</feature>
<comment type="caution">
    <text evidence="3">The sequence shown here is derived from an EMBL/GenBank/DDBJ whole genome shotgun (WGS) entry which is preliminary data.</text>
</comment>
<dbReference type="RefSeq" id="WP_185694056.1">
    <property type="nucleotide sequence ID" value="NZ_JACHVA010000126.1"/>
</dbReference>
<evidence type="ECO:0000313" key="3">
    <source>
        <dbReference type="EMBL" id="MBC2603430.1"/>
    </source>
</evidence>
<keyword evidence="4" id="KW-1185">Reference proteome</keyword>
<dbReference type="EMBL" id="JACHVA010000126">
    <property type="protein sequence ID" value="MBC2603430.1"/>
    <property type="molecule type" value="Genomic_DNA"/>
</dbReference>
<reference evidence="3 4" key="1">
    <citation type="submission" date="2020-07" db="EMBL/GenBank/DDBJ databases">
        <authorList>
            <person name="Feng X."/>
        </authorList>
    </citation>
    <scope>NUCLEOTIDE SEQUENCE [LARGE SCALE GENOMIC DNA]</scope>
    <source>
        <strain evidence="3 4">JCM14086</strain>
    </source>
</reference>
<dbReference type="Pfam" id="PF10096">
    <property type="entry name" value="DUF2334"/>
    <property type="match status" value="1"/>
</dbReference>
<feature type="domain" description="WW" evidence="2">
    <location>
        <begin position="81"/>
        <end position="108"/>
    </location>
</feature>